<comment type="caution">
    <text evidence="1">The sequence shown here is derived from an EMBL/GenBank/DDBJ whole genome shotgun (WGS) entry which is preliminary data.</text>
</comment>
<gene>
    <name evidence="1" type="ORF">EVA_16134</name>
</gene>
<dbReference type="EMBL" id="AMCI01005627">
    <property type="protein sequence ID" value="EJW95757.1"/>
    <property type="molecule type" value="Genomic_DNA"/>
</dbReference>
<dbReference type="AlphaFoldDB" id="J9G1S1"/>
<sequence length="224" mass="25784">MFDNHVGTMLIGYRSAKTCFDLFGNRKIVKDRHIAIVKFDNLFSFRSDQSHITFHFIVNIFIVYIDIFIGRIEEVAEECHCTAGFFKAQERKLWLFSLSVPDNFGDHIFPSFEQDFEFAIQFSHPLPFSNSTDDYAEVARLDAVYELFESGSFSSALDFGRNRDFVTEGDENQVSSGKGNLASQARTFGVDGFLDNLHQDLLSLFKYILYAAVLFRFRLVERLA</sequence>
<evidence type="ECO:0000313" key="1">
    <source>
        <dbReference type="EMBL" id="EJW95757.1"/>
    </source>
</evidence>
<protein>
    <submittedName>
        <fullName evidence="1">Uncharacterized protein</fullName>
    </submittedName>
</protein>
<organism evidence="1">
    <name type="scientific">gut metagenome</name>
    <dbReference type="NCBI Taxonomy" id="749906"/>
    <lineage>
        <taxon>unclassified sequences</taxon>
        <taxon>metagenomes</taxon>
        <taxon>organismal metagenomes</taxon>
    </lineage>
</organism>
<name>J9G1S1_9ZZZZ</name>
<accession>J9G1S1</accession>
<reference evidence="1" key="1">
    <citation type="journal article" date="2012" name="PLoS ONE">
        <title>Gene sets for utilization of primary and secondary nutrition supplies in the distal gut of endangered iberian lynx.</title>
        <authorList>
            <person name="Alcaide M."/>
            <person name="Messina E."/>
            <person name="Richter M."/>
            <person name="Bargiela R."/>
            <person name="Peplies J."/>
            <person name="Huws S.A."/>
            <person name="Newbold C.J."/>
            <person name="Golyshin P.N."/>
            <person name="Simon M.A."/>
            <person name="Lopez G."/>
            <person name="Yakimov M.M."/>
            <person name="Ferrer M."/>
        </authorList>
    </citation>
    <scope>NUCLEOTIDE SEQUENCE</scope>
</reference>
<proteinExistence type="predicted"/>
<dbReference type="AntiFam" id="ANF00132">
    <property type="entry name" value="Shadow ORF (opposite rne)"/>
</dbReference>